<dbReference type="Pfam" id="PF24922">
    <property type="entry name" value="ACBP4_C"/>
    <property type="match status" value="1"/>
</dbReference>
<keyword evidence="4" id="KW-0446">Lipid-binding</keyword>
<dbReference type="InterPro" id="IPR014352">
    <property type="entry name" value="FERM/acyl-CoA-bd_prot_sf"/>
</dbReference>
<dbReference type="InterPro" id="IPR015915">
    <property type="entry name" value="Kelch-typ_b-propeller"/>
</dbReference>
<evidence type="ECO:0000259" key="6">
    <source>
        <dbReference type="PROSITE" id="PS51228"/>
    </source>
</evidence>
<evidence type="ECO:0000256" key="1">
    <source>
        <dbReference type="ARBA" id="ARBA00005567"/>
    </source>
</evidence>
<keyword evidence="3" id="KW-0677">Repeat</keyword>
<dbReference type="InterPro" id="IPR006652">
    <property type="entry name" value="Kelch_1"/>
</dbReference>
<dbReference type="Pfam" id="PF01344">
    <property type="entry name" value="Kelch_1"/>
    <property type="match status" value="1"/>
</dbReference>
<evidence type="ECO:0000313" key="7">
    <source>
        <dbReference type="EMBL" id="KAK9905932.1"/>
    </source>
</evidence>
<proteinExistence type="inferred from homology"/>
<dbReference type="SUPFAM" id="SSF47027">
    <property type="entry name" value="Acyl-CoA binding protein"/>
    <property type="match status" value="1"/>
</dbReference>
<evidence type="ECO:0000256" key="5">
    <source>
        <dbReference type="SAM" id="MobiDB-lite"/>
    </source>
</evidence>
<dbReference type="InterPro" id="IPR035984">
    <property type="entry name" value="Acyl-CoA-binding_sf"/>
</dbReference>
<name>A0ABR2YIE7_9CHLO</name>
<dbReference type="PROSITE" id="PS51228">
    <property type="entry name" value="ACB_2"/>
    <property type="match status" value="1"/>
</dbReference>
<feature type="domain" description="ACB" evidence="6">
    <location>
        <begin position="14"/>
        <end position="102"/>
    </location>
</feature>
<accession>A0ABR2YIE7</accession>
<organism evidence="7 8">
    <name type="scientific">Coccomyxa subellipsoidea</name>
    <dbReference type="NCBI Taxonomy" id="248742"/>
    <lineage>
        <taxon>Eukaryota</taxon>
        <taxon>Viridiplantae</taxon>
        <taxon>Chlorophyta</taxon>
        <taxon>core chlorophytes</taxon>
        <taxon>Trebouxiophyceae</taxon>
        <taxon>Trebouxiophyceae incertae sedis</taxon>
        <taxon>Coccomyxaceae</taxon>
        <taxon>Coccomyxa</taxon>
    </lineage>
</organism>
<dbReference type="InterPro" id="IPR011043">
    <property type="entry name" value="Gal_Oxase/kelch_b-propeller"/>
</dbReference>
<protein>
    <recommendedName>
        <fullName evidence="6">ACB domain-containing protein</fullName>
    </recommendedName>
</protein>
<dbReference type="PANTHER" id="PTHR46093:SF3">
    <property type="entry name" value="ACYL-COA-BINDING DOMAIN-CONTAINING PROTEIN 4"/>
    <property type="match status" value="1"/>
</dbReference>
<keyword evidence="8" id="KW-1185">Reference proteome</keyword>
<gene>
    <name evidence="7" type="ORF">WJX75_009177</name>
</gene>
<dbReference type="EMBL" id="JALJOT010000011">
    <property type="protein sequence ID" value="KAK9905932.1"/>
    <property type="molecule type" value="Genomic_DNA"/>
</dbReference>
<dbReference type="SUPFAM" id="SSF117281">
    <property type="entry name" value="Kelch motif"/>
    <property type="match status" value="1"/>
</dbReference>
<feature type="region of interest" description="Disordered" evidence="5">
    <location>
        <begin position="475"/>
        <end position="547"/>
    </location>
</feature>
<evidence type="ECO:0000256" key="3">
    <source>
        <dbReference type="ARBA" id="ARBA00022737"/>
    </source>
</evidence>
<keyword evidence="2" id="KW-0880">Kelch repeat</keyword>
<dbReference type="PANTHER" id="PTHR46093">
    <property type="entry name" value="ACYL-COA-BINDING DOMAIN-CONTAINING PROTEIN 5"/>
    <property type="match status" value="1"/>
</dbReference>
<dbReference type="Proteomes" id="UP001491310">
    <property type="component" value="Unassembled WGS sequence"/>
</dbReference>
<dbReference type="InterPro" id="IPR056819">
    <property type="entry name" value="ACBP4-6_C"/>
</dbReference>
<evidence type="ECO:0000256" key="2">
    <source>
        <dbReference type="ARBA" id="ARBA00022441"/>
    </source>
</evidence>
<comment type="similarity">
    <text evidence="1">Belongs to the ACBP family.</text>
</comment>
<dbReference type="Gene3D" id="2.120.10.80">
    <property type="entry name" value="Kelch-type beta propeller"/>
    <property type="match status" value="2"/>
</dbReference>
<feature type="compositionally biased region" description="Low complexity" evidence="5">
    <location>
        <begin position="475"/>
        <end position="491"/>
    </location>
</feature>
<dbReference type="Pfam" id="PF00887">
    <property type="entry name" value="ACBP"/>
    <property type="match status" value="1"/>
</dbReference>
<evidence type="ECO:0000313" key="8">
    <source>
        <dbReference type="Proteomes" id="UP001491310"/>
    </source>
</evidence>
<reference evidence="7 8" key="1">
    <citation type="journal article" date="2024" name="Nat. Commun.">
        <title>Phylogenomics reveals the evolutionary origins of lichenization in chlorophyte algae.</title>
        <authorList>
            <person name="Puginier C."/>
            <person name="Libourel C."/>
            <person name="Otte J."/>
            <person name="Skaloud P."/>
            <person name="Haon M."/>
            <person name="Grisel S."/>
            <person name="Petersen M."/>
            <person name="Berrin J.G."/>
            <person name="Delaux P.M."/>
            <person name="Dal Grande F."/>
            <person name="Keller J."/>
        </authorList>
    </citation>
    <scope>NUCLEOTIDE SEQUENCE [LARGE SCALE GENOMIC DNA]</scope>
    <source>
        <strain evidence="7 8">SAG 216-7</strain>
    </source>
</reference>
<dbReference type="SUPFAM" id="SSF50965">
    <property type="entry name" value="Galactose oxidase, central domain"/>
    <property type="match status" value="1"/>
</dbReference>
<dbReference type="Gene3D" id="1.20.80.10">
    <property type="match status" value="1"/>
</dbReference>
<dbReference type="InterPro" id="IPR000582">
    <property type="entry name" value="Acyl-CoA-binding_protein"/>
</dbReference>
<comment type="caution">
    <text evidence="7">The sequence shown here is derived from an EMBL/GenBank/DDBJ whole genome shotgun (WGS) entry which is preliminary data.</text>
</comment>
<sequence length="656" mass="68127">MSAVNAQDACTLPYPDRFHAAVNFIVNSVPGTKTVPDELRLALFALHQQATVGPCTEAKPWGWNVVESAKWESWNQLGNMSSVEAMRLYVKLIEQEQPDWWTLAKAHKHKLTLLAAEENGGDSDGGSYFASPALEAATVGVWSSPFVEGPKRPPPRYEHAAATVGPNLYVLGGNCGGRYLGDVWILALDTLTWTPVSGPAKSAPPTPSQNGDAGLDALAPVSQPLPPCAGHAMVAWGSKLLVVGGHMKAKDARKDLQVSAFDTQTTSWAVLEPSGTPPTSRGGHSATLVGSSVFIFGGEDSSRRPIGDLLVLDLAAMAWVRPDTTGLPPAARSAHTAVAYKNRFLVVFGGGSVAHCYNDVTLLDTKTNEWSCPQTDGVPPTPRAGHAAALLGDRLYVVGGGNNSAGCADLCCLDLSGLAAGRPLRWSAVATAEPRSAIASEGLSLIAARGPGALVAYGGYNGRYHSSVHVFRPAPDGAPAGEDAASASGAKAEPEQALGGKAKSFKADANGDAGPAKRSDSGHLTSKASKPGGGGGGGEAAAAREEAAAARREAAAAKEAAASELALMRRELASAQSAAADAESALADAEKRLEAAAKEVDAQSSKIFRLEVELAEAQKKLQTTTELEKELNHYRKLAKEAEQKGKGGLWGYISGA</sequence>
<dbReference type="Pfam" id="PF24681">
    <property type="entry name" value="Kelch_KLHDC2_KLHL20_DRC7"/>
    <property type="match status" value="1"/>
</dbReference>
<evidence type="ECO:0000256" key="4">
    <source>
        <dbReference type="ARBA" id="ARBA00023121"/>
    </source>
</evidence>